<comment type="caution">
    <text evidence="2">The sequence shown here is derived from an EMBL/GenBank/DDBJ whole genome shotgun (WGS) entry which is preliminary data.</text>
</comment>
<organism evidence="2 3">
    <name type="scientific">Hibiscus sabdariffa</name>
    <name type="common">roselle</name>
    <dbReference type="NCBI Taxonomy" id="183260"/>
    <lineage>
        <taxon>Eukaryota</taxon>
        <taxon>Viridiplantae</taxon>
        <taxon>Streptophyta</taxon>
        <taxon>Embryophyta</taxon>
        <taxon>Tracheophyta</taxon>
        <taxon>Spermatophyta</taxon>
        <taxon>Magnoliopsida</taxon>
        <taxon>eudicotyledons</taxon>
        <taxon>Gunneridae</taxon>
        <taxon>Pentapetalae</taxon>
        <taxon>rosids</taxon>
        <taxon>malvids</taxon>
        <taxon>Malvales</taxon>
        <taxon>Malvaceae</taxon>
        <taxon>Malvoideae</taxon>
        <taxon>Hibiscus</taxon>
    </lineage>
</organism>
<keyword evidence="1" id="KW-0812">Transmembrane</keyword>
<keyword evidence="1" id="KW-1133">Transmembrane helix</keyword>
<dbReference type="Proteomes" id="UP001472677">
    <property type="component" value="Unassembled WGS sequence"/>
</dbReference>
<proteinExistence type="predicted"/>
<keyword evidence="3" id="KW-1185">Reference proteome</keyword>
<protein>
    <submittedName>
        <fullName evidence="2">Uncharacterized protein</fullName>
    </submittedName>
</protein>
<reference evidence="2 3" key="1">
    <citation type="journal article" date="2024" name="G3 (Bethesda)">
        <title>Genome assembly of Hibiscus sabdariffa L. provides insights into metabolisms of medicinal natural products.</title>
        <authorList>
            <person name="Kim T."/>
        </authorList>
    </citation>
    <scope>NUCLEOTIDE SEQUENCE [LARGE SCALE GENOMIC DNA]</scope>
    <source>
        <strain evidence="2">TK-2024</strain>
        <tissue evidence="2">Old leaves</tissue>
    </source>
</reference>
<dbReference type="PANTHER" id="PTHR31170:SF25">
    <property type="entry name" value="BNAA09G04570D PROTEIN"/>
    <property type="match status" value="1"/>
</dbReference>
<name>A0ABR2DTY5_9ROSI</name>
<feature type="transmembrane region" description="Helical" evidence="1">
    <location>
        <begin position="436"/>
        <end position="457"/>
    </location>
</feature>
<evidence type="ECO:0000313" key="2">
    <source>
        <dbReference type="EMBL" id="KAK8546400.1"/>
    </source>
</evidence>
<dbReference type="InterPro" id="IPR004158">
    <property type="entry name" value="DUF247_pln"/>
</dbReference>
<evidence type="ECO:0000313" key="3">
    <source>
        <dbReference type="Proteomes" id="UP001472677"/>
    </source>
</evidence>
<gene>
    <name evidence="2" type="ORF">V6N12_027187</name>
</gene>
<accession>A0ABR2DTY5</accession>
<dbReference type="PANTHER" id="PTHR31170">
    <property type="entry name" value="BNAC04G53230D PROTEIN"/>
    <property type="match status" value="1"/>
</dbReference>
<keyword evidence="1" id="KW-0472">Membrane</keyword>
<evidence type="ECO:0000256" key="1">
    <source>
        <dbReference type="SAM" id="Phobius"/>
    </source>
</evidence>
<dbReference type="EMBL" id="JBBPBM010000023">
    <property type="protein sequence ID" value="KAK8546400.1"/>
    <property type="molecule type" value="Genomic_DNA"/>
</dbReference>
<dbReference type="Pfam" id="PF03140">
    <property type="entry name" value="DUF247"/>
    <property type="match status" value="1"/>
</dbReference>
<sequence>MMSNQGQPADHIINIPEAEKSEFIKKKSQEFKLAMDGFRKQEAGGGSSSQRTKPLIQRVPPVLSQMKLDLKKCFEPRLVSLGPLHHGNANYQRAEPSKLQFAAYFALENNTTDDILFGKIKAEIKDLRKCYKPEEIKDYDDEKLAWMLFVDGCAVLCAVNCGMEGEFEKLNTKPDLLVFAQLDLFLLENQIPYRVLQILINSAIDSQKWKKSLKAFIAHNLITNIPGEHKSSNAVPDPDGEDYAHLLEWLRAAHLIGNEAKRESSTIGKTLLSCGDSRRHRKTFRSIKELRESGIHVKPTQTINLKNIYFYCNPLGKLMMPRLWVDDSTVSKFMNLVALETCRDFKNNFEITTYLCFLDSLIDTAEDVKVLRVAGMLHNYLGSDEEVAEFFNKMSRDLVPDQQGYSDVVIDIHKYCNNPWMAALAHVYRTYFSSPWSFLAFLGVIIGLLLSATQAYFSLPQNRQQNQ</sequence>